<dbReference type="EMBL" id="JYDI01004615">
    <property type="protein sequence ID" value="KRY06125.1"/>
    <property type="molecule type" value="Genomic_DNA"/>
</dbReference>
<dbReference type="OrthoDB" id="5870662at2759"/>
<reference evidence="1 2" key="1">
    <citation type="submission" date="2015-01" db="EMBL/GenBank/DDBJ databases">
        <title>Evolution of Trichinella species and genotypes.</title>
        <authorList>
            <person name="Korhonen P.K."/>
            <person name="Edoardo P."/>
            <person name="Giuseppe L.R."/>
            <person name="Gasser R.B."/>
        </authorList>
    </citation>
    <scope>NUCLEOTIDE SEQUENCE [LARGE SCALE GENOMIC DNA]</scope>
    <source>
        <strain evidence="1">ISS120</strain>
    </source>
</reference>
<proteinExistence type="predicted"/>
<sequence length="105" mass="12473">TADDRRTDWCRSLLRFRHGPYEKKRDRLDCYRNTIGWIICGKPHSSPSEEARVLLMKVEEPTDAALRKFWEMEAMGITPEDDVAPEDTRMMERFEKSLSFNGERY</sequence>
<comment type="caution">
    <text evidence="1">The sequence shown here is derived from an EMBL/GenBank/DDBJ whole genome shotgun (WGS) entry which is preliminary data.</text>
</comment>
<protein>
    <submittedName>
        <fullName evidence="1">Uncharacterized protein</fullName>
    </submittedName>
</protein>
<organism evidence="1 2">
    <name type="scientific">Trichinella britovi</name>
    <name type="common">Parasitic roundworm</name>
    <dbReference type="NCBI Taxonomy" id="45882"/>
    <lineage>
        <taxon>Eukaryota</taxon>
        <taxon>Metazoa</taxon>
        <taxon>Ecdysozoa</taxon>
        <taxon>Nematoda</taxon>
        <taxon>Enoplea</taxon>
        <taxon>Dorylaimia</taxon>
        <taxon>Trichinellida</taxon>
        <taxon>Trichinellidae</taxon>
        <taxon>Trichinella</taxon>
    </lineage>
</organism>
<feature type="non-terminal residue" evidence="1">
    <location>
        <position position="1"/>
    </location>
</feature>
<accession>A0A0V0Z160</accession>
<dbReference type="Proteomes" id="UP000054653">
    <property type="component" value="Unassembled WGS sequence"/>
</dbReference>
<keyword evidence="2" id="KW-1185">Reference proteome</keyword>
<feature type="non-terminal residue" evidence="1">
    <location>
        <position position="105"/>
    </location>
</feature>
<evidence type="ECO:0000313" key="1">
    <source>
        <dbReference type="EMBL" id="KRY06125.1"/>
    </source>
</evidence>
<name>A0A0V0Z160_TRIBR</name>
<dbReference type="AlphaFoldDB" id="A0A0V0Z160"/>
<gene>
    <name evidence="1" type="ORF">T03_5771</name>
</gene>
<evidence type="ECO:0000313" key="2">
    <source>
        <dbReference type="Proteomes" id="UP000054653"/>
    </source>
</evidence>